<name>A0ABD3VJV7_SINWO</name>
<sequence length="52" mass="5740">ATGSFRKLQAKHTTLLLSGSLHFTVSTRQNPRGELRGSVIEVPYMDGLNLLK</sequence>
<dbReference type="EMBL" id="JBJQND010000011">
    <property type="protein sequence ID" value="KAL3861496.1"/>
    <property type="molecule type" value="Genomic_DNA"/>
</dbReference>
<gene>
    <name evidence="3" type="ORF">ACJMK2_007528</name>
</gene>
<feature type="domain" description="CHRD" evidence="2">
    <location>
        <begin position="1"/>
        <end position="44"/>
    </location>
</feature>
<dbReference type="Pfam" id="PF07452">
    <property type="entry name" value="CHRD"/>
    <property type="match status" value="1"/>
</dbReference>
<organism evidence="3 4">
    <name type="scientific">Sinanodonta woodiana</name>
    <name type="common">Chinese pond mussel</name>
    <name type="synonym">Anodonta woodiana</name>
    <dbReference type="NCBI Taxonomy" id="1069815"/>
    <lineage>
        <taxon>Eukaryota</taxon>
        <taxon>Metazoa</taxon>
        <taxon>Spiralia</taxon>
        <taxon>Lophotrochozoa</taxon>
        <taxon>Mollusca</taxon>
        <taxon>Bivalvia</taxon>
        <taxon>Autobranchia</taxon>
        <taxon>Heteroconchia</taxon>
        <taxon>Palaeoheterodonta</taxon>
        <taxon>Unionida</taxon>
        <taxon>Unionoidea</taxon>
        <taxon>Unionidae</taxon>
        <taxon>Unioninae</taxon>
        <taxon>Sinanodonta</taxon>
    </lineage>
</organism>
<evidence type="ECO:0000256" key="1">
    <source>
        <dbReference type="PROSITE-ProRule" id="PRU00230"/>
    </source>
</evidence>
<dbReference type="Proteomes" id="UP001634394">
    <property type="component" value="Unassembled WGS sequence"/>
</dbReference>
<evidence type="ECO:0000313" key="3">
    <source>
        <dbReference type="EMBL" id="KAL3861496.1"/>
    </source>
</evidence>
<feature type="non-terminal residue" evidence="3">
    <location>
        <position position="52"/>
    </location>
</feature>
<feature type="non-terminal residue" evidence="3">
    <location>
        <position position="1"/>
    </location>
</feature>
<keyword evidence="1" id="KW-0217">Developmental protein</keyword>
<accession>A0ABD3VJV7</accession>
<evidence type="ECO:0000313" key="4">
    <source>
        <dbReference type="Proteomes" id="UP001634394"/>
    </source>
</evidence>
<keyword evidence="4" id="KW-1185">Reference proteome</keyword>
<protein>
    <recommendedName>
        <fullName evidence="2">CHRD domain-containing protein</fullName>
    </recommendedName>
</protein>
<comment type="caution">
    <text evidence="3">The sequence shown here is derived from an EMBL/GenBank/DDBJ whole genome shotgun (WGS) entry which is preliminary data.</text>
</comment>
<dbReference type="AlphaFoldDB" id="A0ABD3VJV7"/>
<evidence type="ECO:0000259" key="2">
    <source>
        <dbReference type="PROSITE" id="PS50933"/>
    </source>
</evidence>
<dbReference type="PROSITE" id="PS50933">
    <property type="entry name" value="CHRD"/>
    <property type="match status" value="1"/>
</dbReference>
<proteinExistence type="predicted"/>
<reference evidence="3 4" key="1">
    <citation type="submission" date="2024-11" db="EMBL/GenBank/DDBJ databases">
        <title>Chromosome-level genome assembly of the freshwater bivalve Anodonta woodiana.</title>
        <authorList>
            <person name="Chen X."/>
        </authorList>
    </citation>
    <scope>NUCLEOTIDE SEQUENCE [LARGE SCALE GENOMIC DNA]</scope>
    <source>
        <strain evidence="3">MN2024</strain>
        <tissue evidence="3">Gills</tissue>
    </source>
</reference>
<dbReference type="InterPro" id="IPR010895">
    <property type="entry name" value="CHRD"/>
</dbReference>